<reference evidence="3 4" key="1">
    <citation type="submission" date="2020-07" db="EMBL/GenBank/DDBJ databases">
        <authorList>
            <person name="Feng X."/>
        </authorList>
    </citation>
    <scope>NUCLEOTIDE SEQUENCE [LARGE SCALE GENOMIC DNA]</scope>
    <source>
        <strain evidence="3 4">JCM31066</strain>
    </source>
</reference>
<keyword evidence="2" id="KW-0732">Signal</keyword>
<protein>
    <recommendedName>
        <fullName evidence="5">Lipoprotein</fullName>
    </recommendedName>
</protein>
<feature type="signal peptide" evidence="2">
    <location>
        <begin position="1"/>
        <end position="17"/>
    </location>
</feature>
<evidence type="ECO:0008006" key="5">
    <source>
        <dbReference type="Google" id="ProtNLM"/>
    </source>
</evidence>
<comment type="caution">
    <text evidence="3">The sequence shown here is derived from an EMBL/GenBank/DDBJ whole genome shotgun (WGS) entry which is preliminary data.</text>
</comment>
<accession>A0A842HCQ6</accession>
<evidence type="ECO:0000313" key="3">
    <source>
        <dbReference type="EMBL" id="MBC2593387.1"/>
    </source>
</evidence>
<keyword evidence="4" id="KW-1185">Reference proteome</keyword>
<evidence type="ECO:0000256" key="1">
    <source>
        <dbReference type="SAM" id="MobiDB-lite"/>
    </source>
</evidence>
<dbReference type="PROSITE" id="PS51257">
    <property type="entry name" value="PROKAR_LIPOPROTEIN"/>
    <property type="match status" value="1"/>
</dbReference>
<dbReference type="EMBL" id="JACHVB010000013">
    <property type="protein sequence ID" value="MBC2593387.1"/>
    <property type="molecule type" value="Genomic_DNA"/>
</dbReference>
<dbReference type="Proteomes" id="UP000546464">
    <property type="component" value="Unassembled WGS sequence"/>
</dbReference>
<proteinExistence type="predicted"/>
<sequence>MKITLSLLSLAGLFLFAGCQNTPQTEARAREMDRATEAYQQSLNEGAGNINAPADENPLGVQNEAGDY</sequence>
<name>A0A842HCQ6_9BACT</name>
<gene>
    <name evidence="3" type="ORF">H5P28_03850</name>
</gene>
<evidence type="ECO:0000256" key="2">
    <source>
        <dbReference type="SAM" id="SignalP"/>
    </source>
</evidence>
<feature type="region of interest" description="Disordered" evidence="1">
    <location>
        <begin position="43"/>
        <end position="68"/>
    </location>
</feature>
<organism evidence="3 4">
    <name type="scientific">Ruficoccus amylovorans</name>
    <dbReference type="NCBI Taxonomy" id="1804625"/>
    <lineage>
        <taxon>Bacteria</taxon>
        <taxon>Pseudomonadati</taxon>
        <taxon>Verrucomicrobiota</taxon>
        <taxon>Opitutia</taxon>
        <taxon>Puniceicoccales</taxon>
        <taxon>Cerasicoccaceae</taxon>
        <taxon>Ruficoccus</taxon>
    </lineage>
</organism>
<dbReference type="RefSeq" id="WP_185674394.1">
    <property type="nucleotide sequence ID" value="NZ_JACHVB010000013.1"/>
</dbReference>
<dbReference type="AlphaFoldDB" id="A0A842HCQ6"/>
<evidence type="ECO:0000313" key="4">
    <source>
        <dbReference type="Proteomes" id="UP000546464"/>
    </source>
</evidence>
<feature type="chain" id="PRO_5033000869" description="Lipoprotein" evidence="2">
    <location>
        <begin position="18"/>
        <end position="68"/>
    </location>
</feature>